<proteinExistence type="predicted"/>
<dbReference type="HOGENOM" id="CLU_1230658_0_0_1"/>
<evidence type="ECO:0000313" key="3">
    <source>
        <dbReference type="Proteomes" id="UP000027361"/>
    </source>
</evidence>
<evidence type="ECO:0000256" key="1">
    <source>
        <dbReference type="SAM" id="MobiDB-lite"/>
    </source>
</evidence>
<gene>
    <name evidence="2" type="ORF">K437DRAFT_91038</name>
</gene>
<dbReference type="InParanoid" id="A0A066W176"/>
<feature type="compositionally biased region" description="Basic residues" evidence="1">
    <location>
        <begin position="156"/>
        <end position="169"/>
    </location>
</feature>
<dbReference type="EMBL" id="JMSN01000028">
    <property type="protein sequence ID" value="KDN47722.1"/>
    <property type="molecule type" value="Genomic_DNA"/>
</dbReference>
<organism evidence="2 3">
    <name type="scientific">Tilletiaria anomala (strain ATCC 24038 / CBS 436.72 / UBC 951)</name>
    <dbReference type="NCBI Taxonomy" id="1037660"/>
    <lineage>
        <taxon>Eukaryota</taxon>
        <taxon>Fungi</taxon>
        <taxon>Dikarya</taxon>
        <taxon>Basidiomycota</taxon>
        <taxon>Ustilaginomycotina</taxon>
        <taxon>Exobasidiomycetes</taxon>
        <taxon>Georgefischeriales</taxon>
        <taxon>Tilletiariaceae</taxon>
        <taxon>Tilletiaria</taxon>
    </lineage>
</organism>
<dbReference type="GeneID" id="25267939"/>
<accession>A0A066W176</accession>
<evidence type="ECO:0000313" key="2">
    <source>
        <dbReference type="EMBL" id="KDN47722.1"/>
    </source>
</evidence>
<dbReference type="AlphaFoldDB" id="A0A066W176"/>
<feature type="region of interest" description="Disordered" evidence="1">
    <location>
        <begin position="156"/>
        <end position="175"/>
    </location>
</feature>
<keyword evidence="3" id="KW-1185">Reference proteome</keyword>
<protein>
    <submittedName>
        <fullName evidence="2">Uncharacterized protein</fullName>
    </submittedName>
</protein>
<comment type="caution">
    <text evidence="2">The sequence shown here is derived from an EMBL/GenBank/DDBJ whole genome shotgun (WGS) entry which is preliminary data.</text>
</comment>
<dbReference type="Proteomes" id="UP000027361">
    <property type="component" value="Unassembled WGS sequence"/>
</dbReference>
<sequence length="225" mass="24941">MVASKAVREWRVARFAAYVMVGGSLQPLTRQSQQSGCRSPVPLLFFLFPPPWIYHWCSALCSPRSQQKEKARERTGMLACMFSFGSAVRCSAAGPQPTPIHITLSLASPLPPCRLSPASLTTRGWHTPNKLPPPRHCLCRSPCWASVYIVTNTHPHPHTHSHTHTHRQPAKALSPAAGRRQRYAIAVALILSHPTSPRYPLPSRTVRPTPPLALKQIARSLTAHR</sequence>
<dbReference type="RefSeq" id="XP_013243914.1">
    <property type="nucleotide sequence ID" value="XM_013388460.1"/>
</dbReference>
<name>A0A066W176_TILAU</name>
<reference evidence="2 3" key="1">
    <citation type="submission" date="2014-05" db="EMBL/GenBank/DDBJ databases">
        <title>Draft genome sequence of a rare smut relative, Tilletiaria anomala UBC 951.</title>
        <authorList>
            <consortium name="DOE Joint Genome Institute"/>
            <person name="Toome M."/>
            <person name="Kuo A."/>
            <person name="Henrissat B."/>
            <person name="Lipzen A."/>
            <person name="Tritt A."/>
            <person name="Yoshinaga Y."/>
            <person name="Zane M."/>
            <person name="Barry K."/>
            <person name="Grigoriev I.V."/>
            <person name="Spatafora J.W."/>
            <person name="Aimea M.C."/>
        </authorList>
    </citation>
    <scope>NUCLEOTIDE SEQUENCE [LARGE SCALE GENOMIC DNA]</scope>
    <source>
        <strain evidence="2 3">UBC 951</strain>
    </source>
</reference>